<evidence type="ECO:0000256" key="1">
    <source>
        <dbReference type="SAM" id="MobiDB-lite"/>
    </source>
</evidence>
<reference evidence="3" key="1">
    <citation type="journal article" date="2021" name="Nat. Microbiol.">
        <title>Cocultivation of an ultrasmall environmental parasitic bacterium with lytic ability against bacteria associated with wastewater foams.</title>
        <authorList>
            <person name="Batinovic S."/>
            <person name="Rose J.J.A."/>
            <person name="Ratcliffe J."/>
            <person name="Seviour R.J."/>
            <person name="Petrovski S."/>
        </authorList>
    </citation>
    <scope>NUCLEOTIDE SEQUENCE</scope>
    <source>
        <strain evidence="3">JR1</strain>
    </source>
</reference>
<dbReference type="SUPFAM" id="SSF63380">
    <property type="entry name" value="Riboflavin synthase domain-like"/>
    <property type="match status" value="1"/>
</dbReference>
<dbReference type="Gene3D" id="3.40.50.80">
    <property type="entry name" value="Nucleotide-binding domain of ferredoxin-NADP reductase (FNR) module"/>
    <property type="match status" value="1"/>
</dbReference>
<dbReference type="PROSITE" id="PS51384">
    <property type="entry name" value="FAD_FR"/>
    <property type="match status" value="1"/>
</dbReference>
<dbReference type="InterPro" id="IPR008333">
    <property type="entry name" value="Cbr1-like_FAD-bd_dom"/>
</dbReference>
<dbReference type="Pfam" id="PF00970">
    <property type="entry name" value="FAD_binding_6"/>
    <property type="match status" value="1"/>
</dbReference>
<dbReference type="CDD" id="cd00322">
    <property type="entry name" value="FNR_like"/>
    <property type="match status" value="1"/>
</dbReference>
<dbReference type="InterPro" id="IPR017927">
    <property type="entry name" value="FAD-bd_FR_type"/>
</dbReference>
<dbReference type="InterPro" id="IPR001433">
    <property type="entry name" value="OxRdtase_FAD/NAD-bd"/>
</dbReference>
<dbReference type="KEGG" id="mama:GII36_04100"/>
<sequence>MHDHHDHEHHHHHHGDAPAVDPATLDDTQAICPVTGDVVVKAEAEALGHSRQHDGQTYYFCCATCVQLFDKNPEKYTHQTHSTDTLTLTSKENLADNVWAFRFEADTPISWTPGQFIRIELPHDNPDDEGTKRWFTISSMPHDGYIQITTRVTDTTFKQALAALPIGSTINLVEQPDGDFVWQESEKPLVFIAGGIGITPFYSMLKARGHSGQPVSATLIYNGRTDELPFKVEFEEASRRHPEFKVHYVIGEQLTTEKLTELVPNISSSQVYISGAESMVEALGKQLEESGLANDNLHQDFFPHYSEANY</sequence>
<dbReference type="GO" id="GO:0016491">
    <property type="term" value="F:oxidoreductase activity"/>
    <property type="evidence" value="ECO:0007669"/>
    <property type="project" value="InterPro"/>
</dbReference>
<dbReference type="Gene3D" id="2.40.30.10">
    <property type="entry name" value="Translation factors"/>
    <property type="match status" value="1"/>
</dbReference>
<feature type="domain" description="FAD-binding FR-type" evidence="2">
    <location>
        <begin position="81"/>
        <end position="183"/>
    </location>
</feature>
<dbReference type="SUPFAM" id="SSF52343">
    <property type="entry name" value="Ferredoxin reductase-like, C-terminal NADP-linked domain"/>
    <property type="match status" value="1"/>
</dbReference>
<dbReference type="InterPro" id="IPR050415">
    <property type="entry name" value="MRET"/>
</dbReference>
<gene>
    <name evidence="3" type="ORF">GII36_04100</name>
</gene>
<dbReference type="RefSeq" id="WP_260762750.1">
    <property type="nucleotide sequence ID" value="NZ_CP045921.1"/>
</dbReference>
<name>A0A857MKC2_9BACT</name>
<dbReference type="Pfam" id="PF00175">
    <property type="entry name" value="NAD_binding_1"/>
    <property type="match status" value="1"/>
</dbReference>
<dbReference type="EMBL" id="CP045921">
    <property type="protein sequence ID" value="QHN43013.1"/>
    <property type="molecule type" value="Genomic_DNA"/>
</dbReference>
<accession>A0A857MKC2</accession>
<keyword evidence="4" id="KW-1185">Reference proteome</keyword>
<dbReference type="SUPFAM" id="SSF47240">
    <property type="entry name" value="Ferritin-like"/>
    <property type="match status" value="1"/>
</dbReference>
<dbReference type="InterPro" id="IPR009078">
    <property type="entry name" value="Ferritin-like_SF"/>
</dbReference>
<dbReference type="PANTHER" id="PTHR47354:SF5">
    <property type="entry name" value="PROTEIN RFBI"/>
    <property type="match status" value="1"/>
</dbReference>
<protein>
    <submittedName>
        <fullName evidence="3">YHS domain-containing protein</fullName>
    </submittedName>
</protein>
<organism evidence="3 4">
    <name type="scientific">Candidatus Mycosynbacter amalyticus</name>
    <dbReference type="NCBI Taxonomy" id="2665156"/>
    <lineage>
        <taxon>Bacteria</taxon>
        <taxon>Candidatus Saccharimonadota</taxon>
        <taxon>Candidatus Saccharimonadota incertae sedis</taxon>
        <taxon>Candidatus Mycosynbacter</taxon>
    </lineage>
</organism>
<dbReference type="Proteomes" id="UP001059824">
    <property type="component" value="Chromosome"/>
</dbReference>
<proteinExistence type="predicted"/>
<dbReference type="PANTHER" id="PTHR47354">
    <property type="entry name" value="NADH OXIDOREDUCTASE HCR"/>
    <property type="match status" value="1"/>
</dbReference>
<evidence type="ECO:0000313" key="3">
    <source>
        <dbReference type="EMBL" id="QHN43013.1"/>
    </source>
</evidence>
<evidence type="ECO:0000259" key="2">
    <source>
        <dbReference type="PROSITE" id="PS51384"/>
    </source>
</evidence>
<dbReference type="InterPro" id="IPR007029">
    <property type="entry name" value="YHS_dom"/>
</dbReference>
<dbReference type="PRINTS" id="PR00410">
    <property type="entry name" value="PHEHYDRXLASE"/>
</dbReference>
<dbReference type="AlphaFoldDB" id="A0A857MKC2"/>
<feature type="region of interest" description="Disordered" evidence="1">
    <location>
        <begin position="1"/>
        <end position="23"/>
    </location>
</feature>
<dbReference type="InterPro" id="IPR039261">
    <property type="entry name" value="FNR_nucleotide-bd"/>
</dbReference>
<dbReference type="InterPro" id="IPR017938">
    <property type="entry name" value="Riboflavin_synthase-like_b-brl"/>
</dbReference>
<dbReference type="Pfam" id="PF04945">
    <property type="entry name" value="YHS"/>
    <property type="match status" value="1"/>
</dbReference>
<evidence type="ECO:0000313" key="4">
    <source>
        <dbReference type="Proteomes" id="UP001059824"/>
    </source>
</evidence>